<dbReference type="EMBL" id="BRZC01000002">
    <property type="protein sequence ID" value="GLC83563.1"/>
    <property type="molecule type" value="Genomic_DNA"/>
</dbReference>
<gene>
    <name evidence="2" type="ORF">MIAR_01510</name>
</gene>
<comment type="caution">
    <text evidence="2">The sequence shown here is derived from an EMBL/GenBank/DDBJ whole genome shotgun (WGS) entry which is preliminary data.</text>
</comment>
<proteinExistence type="predicted"/>
<evidence type="ECO:0000256" key="1">
    <source>
        <dbReference type="SAM" id="Phobius"/>
    </source>
</evidence>
<dbReference type="PROSITE" id="PS51257">
    <property type="entry name" value="PROKAR_LIPOPROTEIN"/>
    <property type="match status" value="1"/>
</dbReference>
<sequence length="94" mass="10111">MRRGLKGVLWTLLVVWAAWIGCSIIALNGSSIRPAAGSSGGMIAFDVLAMAITGDSSITWALIGCRIFGTAMILILVGLLIRYVRTPRNKHLKK</sequence>
<dbReference type="RefSeq" id="WP_285630007.1">
    <property type="nucleotide sequence ID" value="NZ_BAAAUK010000001.1"/>
</dbReference>
<reference evidence="2" key="1">
    <citation type="submission" date="2022-08" db="EMBL/GenBank/DDBJ databases">
        <title>Draft genome sequence of Microbacterium arabinogalactanolyticum JCM 9171.</title>
        <authorList>
            <person name="Fujita K."/>
            <person name="Ishiwata A."/>
            <person name="Fushinobu S."/>
        </authorList>
    </citation>
    <scope>NUCLEOTIDE SEQUENCE</scope>
    <source>
        <strain evidence="2">JCM 9171</strain>
    </source>
</reference>
<name>A0ABQ5NDJ1_9MICO</name>
<evidence type="ECO:0000313" key="3">
    <source>
        <dbReference type="Proteomes" id="UP001165068"/>
    </source>
</evidence>
<feature type="transmembrane region" description="Helical" evidence="1">
    <location>
        <begin position="61"/>
        <end position="84"/>
    </location>
</feature>
<protein>
    <submittedName>
        <fullName evidence="2">Uncharacterized protein</fullName>
    </submittedName>
</protein>
<organism evidence="2 3">
    <name type="scientific">Microbacterium arabinogalactanolyticum</name>
    <dbReference type="NCBI Taxonomy" id="69365"/>
    <lineage>
        <taxon>Bacteria</taxon>
        <taxon>Bacillati</taxon>
        <taxon>Actinomycetota</taxon>
        <taxon>Actinomycetes</taxon>
        <taxon>Micrococcales</taxon>
        <taxon>Microbacteriaceae</taxon>
        <taxon>Microbacterium</taxon>
    </lineage>
</organism>
<keyword evidence="1" id="KW-0812">Transmembrane</keyword>
<keyword evidence="1" id="KW-0472">Membrane</keyword>
<keyword evidence="1" id="KW-1133">Transmembrane helix</keyword>
<dbReference type="Proteomes" id="UP001165068">
    <property type="component" value="Unassembled WGS sequence"/>
</dbReference>
<evidence type="ECO:0000313" key="2">
    <source>
        <dbReference type="EMBL" id="GLC83563.1"/>
    </source>
</evidence>
<keyword evidence="3" id="KW-1185">Reference proteome</keyword>
<accession>A0ABQ5NDJ1</accession>